<dbReference type="AlphaFoldDB" id="A0A1S3JY05"/>
<name>A0A1S3JY05_LINAN</name>
<reference evidence="2" key="1">
    <citation type="submission" date="2025-08" db="UniProtKB">
        <authorList>
            <consortium name="RefSeq"/>
        </authorList>
    </citation>
    <scope>IDENTIFICATION</scope>
    <source>
        <tissue evidence="2">Gonads</tissue>
    </source>
</reference>
<sequence>MERTNLVLPPINNATLRSWYHQRERRQDVTQLLLGATLPGAKLSTAPDLPEARPKPVQPSLLHGLVEMGVSLEENRAGQEVTSTRAKKGSAMPFSIQPSFAVPKSTSWYQKINEKKEKK</sequence>
<dbReference type="RefSeq" id="XP_013415263.1">
    <property type="nucleotide sequence ID" value="XM_013559809.2"/>
</dbReference>
<evidence type="ECO:0000313" key="1">
    <source>
        <dbReference type="Proteomes" id="UP000085678"/>
    </source>
</evidence>
<dbReference type="Proteomes" id="UP000085678">
    <property type="component" value="Unplaced"/>
</dbReference>
<dbReference type="OrthoDB" id="10057688at2759"/>
<accession>A0A1S3JY05</accession>
<keyword evidence="1" id="KW-1185">Reference proteome</keyword>
<protein>
    <submittedName>
        <fullName evidence="2">Uncharacterized protein LOC106177121</fullName>
    </submittedName>
</protein>
<organism evidence="1 2">
    <name type="scientific">Lingula anatina</name>
    <name type="common">Brachiopod</name>
    <name type="synonym">Lingula unguis</name>
    <dbReference type="NCBI Taxonomy" id="7574"/>
    <lineage>
        <taxon>Eukaryota</taxon>
        <taxon>Metazoa</taxon>
        <taxon>Spiralia</taxon>
        <taxon>Lophotrochozoa</taxon>
        <taxon>Brachiopoda</taxon>
        <taxon>Linguliformea</taxon>
        <taxon>Lingulata</taxon>
        <taxon>Lingulida</taxon>
        <taxon>Linguloidea</taxon>
        <taxon>Lingulidae</taxon>
        <taxon>Lingula</taxon>
    </lineage>
</organism>
<dbReference type="KEGG" id="lak:106177121"/>
<dbReference type="GeneID" id="106177121"/>
<gene>
    <name evidence="2" type="primary">LOC106177121</name>
</gene>
<evidence type="ECO:0000313" key="2">
    <source>
        <dbReference type="RefSeq" id="XP_013415263.1"/>
    </source>
</evidence>
<proteinExistence type="predicted"/>
<dbReference type="InParanoid" id="A0A1S3JY05"/>